<protein>
    <recommendedName>
        <fullName evidence="1">Response regulatory domain-containing protein</fullName>
    </recommendedName>
</protein>
<feature type="non-terminal residue" evidence="2">
    <location>
        <position position="1"/>
    </location>
</feature>
<dbReference type="GO" id="GO:0035438">
    <property type="term" value="F:cyclic-di-GMP binding"/>
    <property type="evidence" value="ECO:0007669"/>
    <property type="project" value="InterPro"/>
</dbReference>
<dbReference type="InterPro" id="IPR001789">
    <property type="entry name" value="Sig_transdc_resp-reg_receiver"/>
</dbReference>
<dbReference type="EMBL" id="LAZR01055734">
    <property type="protein sequence ID" value="KKK75717.1"/>
    <property type="molecule type" value="Genomic_DNA"/>
</dbReference>
<dbReference type="Pfam" id="PF07238">
    <property type="entry name" value="PilZ"/>
    <property type="match status" value="1"/>
</dbReference>
<organism evidence="2">
    <name type="scientific">marine sediment metagenome</name>
    <dbReference type="NCBI Taxonomy" id="412755"/>
    <lineage>
        <taxon>unclassified sequences</taxon>
        <taxon>metagenomes</taxon>
        <taxon>ecological metagenomes</taxon>
    </lineage>
</organism>
<feature type="domain" description="Response regulatory" evidence="1">
    <location>
        <begin position="1"/>
        <end position="78"/>
    </location>
</feature>
<dbReference type="SUPFAM" id="SSF52172">
    <property type="entry name" value="CheY-like"/>
    <property type="match status" value="1"/>
</dbReference>
<comment type="caution">
    <text evidence="2">The sequence shown here is derived from an EMBL/GenBank/DDBJ whole genome shotgun (WGS) entry which is preliminary data.</text>
</comment>
<dbReference type="PROSITE" id="PS50110">
    <property type="entry name" value="RESPONSE_REGULATORY"/>
    <property type="match status" value="1"/>
</dbReference>
<dbReference type="AlphaFoldDB" id="A0A0F8Y2T1"/>
<evidence type="ECO:0000259" key="1">
    <source>
        <dbReference type="PROSITE" id="PS50110"/>
    </source>
</evidence>
<dbReference type="InterPro" id="IPR011006">
    <property type="entry name" value="CheY-like_superfamily"/>
</dbReference>
<name>A0A0F8Y2T1_9ZZZZ</name>
<proteinExistence type="predicted"/>
<dbReference type="Gene3D" id="2.40.10.220">
    <property type="entry name" value="predicted glycosyltransferase like domains"/>
    <property type="match status" value="1"/>
</dbReference>
<evidence type="ECO:0000313" key="2">
    <source>
        <dbReference type="EMBL" id="KKK75717.1"/>
    </source>
</evidence>
<reference evidence="2" key="1">
    <citation type="journal article" date="2015" name="Nature">
        <title>Complex archaea that bridge the gap between prokaryotes and eukaryotes.</title>
        <authorList>
            <person name="Spang A."/>
            <person name="Saw J.H."/>
            <person name="Jorgensen S.L."/>
            <person name="Zaremba-Niedzwiedzka K."/>
            <person name="Martijn J."/>
            <person name="Lind A.E."/>
            <person name="van Eijk R."/>
            <person name="Schleper C."/>
            <person name="Guy L."/>
            <person name="Ettema T.J."/>
        </authorList>
    </citation>
    <scope>NUCLEOTIDE SEQUENCE</scope>
</reference>
<dbReference type="InterPro" id="IPR009875">
    <property type="entry name" value="PilZ_domain"/>
</dbReference>
<gene>
    <name evidence="2" type="ORF">LCGC14_2870910</name>
</gene>
<sequence>MLQMEPDLVLADLDLPPNGGDLLCKDIKKSFPSNNTFVILACGATAAELRKCGRSGADSYVRTPINPEDITRRINSILQTNVWRAHRVLVKVRVESSFQSEEFFCTSRDLSATGILLETEKSLARGDIIHCSFFLPDMERIRTACRVVRIIKGDNAKQSYGAEFIKLDEHQLSIVNEFISIQRGFGNII</sequence>
<dbReference type="SUPFAM" id="SSF141371">
    <property type="entry name" value="PilZ domain-like"/>
    <property type="match status" value="1"/>
</dbReference>
<dbReference type="Gene3D" id="3.40.50.2300">
    <property type="match status" value="1"/>
</dbReference>
<accession>A0A0F8Y2T1</accession>
<dbReference type="GO" id="GO:0000160">
    <property type="term" value="P:phosphorelay signal transduction system"/>
    <property type="evidence" value="ECO:0007669"/>
    <property type="project" value="InterPro"/>
</dbReference>